<protein>
    <submittedName>
        <fullName evidence="1">Uncharacterized protein</fullName>
    </submittedName>
</protein>
<reference evidence="1" key="1">
    <citation type="submission" date="2016-04" db="EMBL/GenBank/DDBJ databases">
        <authorList>
            <person name="Evans L.H."/>
            <person name="Alamgir A."/>
            <person name="Owens N."/>
            <person name="Weber N.D."/>
            <person name="Virtaneva K."/>
            <person name="Barbian K."/>
            <person name="Babar A."/>
            <person name="Rosenke K."/>
        </authorList>
    </citation>
    <scope>NUCLEOTIDE SEQUENCE</scope>
    <source>
        <strain evidence="1">92-2</strain>
    </source>
</reference>
<sequence>MADHARGLPNLSKSRVLGVDALNANGGVILAVTAQLARVITTPALEHLDLGSAPVIHHFRHNGGPGKIGSADFAFSAADHQHLVQGNFASGLNRKLFHNYFRTFFDAVLFSAGLDNRVHINLQKEKGIFAPQADKCQARFAEIFAKLATTVRDLREWREYTTSWQGAMPFCTQPRAVLPLPLPAALAQPQACCYLWGA</sequence>
<organism evidence="1">
    <name type="scientific">uncultured Desulfovibrio sp</name>
    <dbReference type="NCBI Taxonomy" id="167968"/>
    <lineage>
        <taxon>Bacteria</taxon>
        <taxon>Pseudomonadati</taxon>
        <taxon>Thermodesulfobacteriota</taxon>
        <taxon>Desulfovibrionia</taxon>
        <taxon>Desulfovibrionales</taxon>
        <taxon>Desulfovibrionaceae</taxon>
        <taxon>Desulfovibrio</taxon>
        <taxon>environmental samples</taxon>
    </lineage>
</organism>
<gene>
    <name evidence="1" type="ORF">KM92DES2_11910</name>
</gene>
<evidence type="ECO:0000313" key="1">
    <source>
        <dbReference type="EMBL" id="SBW04323.1"/>
    </source>
</evidence>
<proteinExistence type="predicted"/>
<accession>A0A212JY32</accession>
<name>A0A212JY32_9BACT</name>
<dbReference type="AlphaFoldDB" id="A0A212JY32"/>
<dbReference type="EMBL" id="FLUP01000001">
    <property type="protein sequence ID" value="SBW04323.1"/>
    <property type="molecule type" value="Genomic_DNA"/>
</dbReference>